<protein>
    <submittedName>
        <fullName evidence="1">Putative secreted protein</fullName>
    </submittedName>
</protein>
<organism evidence="1">
    <name type="scientific">Anopheles marajoara</name>
    <dbReference type="NCBI Taxonomy" id="58244"/>
    <lineage>
        <taxon>Eukaryota</taxon>
        <taxon>Metazoa</taxon>
        <taxon>Ecdysozoa</taxon>
        <taxon>Arthropoda</taxon>
        <taxon>Hexapoda</taxon>
        <taxon>Insecta</taxon>
        <taxon>Pterygota</taxon>
        <taxon>Neoptera</taxon>
        <taxon>Endopterygota</taxon>
        <taxon>Diptera</taxon>
        <taxon>Nematocera</taxon>
        <taxon>Culicoidea</taxon>
        <taxon>Culicidae</taxon>
        <taxon>Anophelinae</taxon>
        <taxon>Anopheles</taxon>
    </lineage>
</organism>
<dbReference type="EMBL" id="GGFJ01014239">
    <property type="protein sequence ID" value="MBW63380.1"/>
    <property type="molecule type" value="Transcribed_RNA"/>
</dbReference>
<dbReference type="PROSITE" id="PS51257">
    <property type="entry name" value="PROKAR_LIPOPROTEIN"/>
    <property type="match status" value="1"/>
</dbReference>
<name>A0A2M4CDI1_9DIPT</name>
<dbReference type="AlphaFoldDB" id="A0A2M4CDI1"/>
<accession>A0A2M4CDI1</accession>
<reference evidence="1" key="1">
    <citation type="submission" date="2018-01" db="EMBL/GenBank/DDBJ databases">
        <title>An insight into the sialome of Amazonian anophelines.</title>
        <authorList>
            <person name="Ribeiro J.M."/>
            <person name="Scarpassa V."/>
            <person name="Calvo E."/>
        </authorList>
    </citation>
    <scope>NUCLEOTIDE SEQUENCE</scope>
    <source>
        <tissue evidence="1">Salivary glands</tissue>
    </source>
</reference>
<proteinExistence type="predicted"/>
<sequence length="73" mass="7800">MSSRSSRRSRLLLAGGAAAAAGCSVDDAFGFETSRPFFVSDCCLLAEELADTLEGFFFPEDDAEDAEPEVEES</sequence>
<evidence type="ECO:0000313" key="1">
    <source>
        <dbReference type="EMBL" id="MBW63380.1"/>
    </source>
</evidence>